<feature type="transmembrane region" description="Helical" evidence="2">
    <location>
        <begin position="53"/>
        <end position="76"/>
    </location>
</feature>
<accession>A0A540VXW0</accession>
<dbReference type="Proteomes" id="UP000319103">
    <property type="component" value="Unassembled WGS sequence"/>
</dbReference>
<feature type="transmembrane region" description="Helical" evidence="2">
    <location>
        <begin position="114"/>
        <end position="136"/>
    </location>
</feature>
<organism evidence="3 4">
    <name type="scientific">Kitasatospora acidiphila</name>
    <dbReference type="NCBI Taxonomy" id="2567942"/>
    <lineage>
        <taxon>Bacteria</taxon>
        <taxon>Bacillati</taxon>
        <taxon>Actinomycetota</taxon>
        <taxon>Actinomycetes</taxon>
        <taxon>Kitasatosporales</taxon>
        <taxon>Streptomycetaceae</taxon>
        <taxon>Kitasatospora</taxon>
    </lineage>
</organism>
<gene>
    <name evidence="3" type="ORF">E6W39_04270</name>
</gene>
<comment type="caution">
    <text evidence="3">The sequence shown here is derived from an EMBL/GenBank/DDBJ whole genome shotgun (WGS) entry which is preliminary data.</text>
</comment>
<feature type="transmembrane region" description="Helical" evidence="2">
    <location>
        <begin position="12"/>
        <end position="33"/>
    </location>
</feature>
<sequence>MRSLGTVRITRWLTVGQLVAWSAFTVGMLALYCRLVEETYAYHEGEGRFAGELALIMFFPPLLGSMLPPLFWWWALASWHHREVDARMKIRAAAVLTAAVPVLLTIAPRRLVPYWGYSVVAFALVGALALTAAWAAQTPEVAARLTEPPKKAGRRAPIPQWPAPARRD</sequence>
<dbReference type="AlphaFoldDB" id="A0A540VXW0"/>
<dbReference type="RefSeq" id="WP_141632328.1">
    <property type="nucleotide sequence ID" value="NZ_VIGB01000003.1"/>
</dbReference>
<keyword evidence="4" id="KW-1185">Reference proteome</keyword>
<dbReference type="EMBL" id="VIGB01000003">
    <property type="protein sequence ID" value="TQF01598.1"/>
    <property type="molecule type" value="Genomic_DNA"/>
</dbReference>
<evidence type="ECO:0000256" key="2">
    <source>
        <dbReference type="SAM" id="Phobius"/>
    </source>
</evidence>
<keyword evidence="2" id="KW-0812">Transmembrane</keyword>
<protein>
    <submittedName>
        <fullName evidence="3">Uncharacterized protein</fullName>
    </submittedName>
</protein>
<proteinExistence type="predicted"/>
<evidence type="ECO:0000313" key="4">
    <source>
        <dbReference type="Proteomes" id="UP000319103"/>
    </source>
</evidence>
<keyword evidence="2" id="KW-1133">Transmembrane helix</keyword>
<feature type="transmembrane region" description="Helical" evidence="2">
    <location>
        <begin position="88"/>
        <end position="108"/>
    </location>
</feature>
<evidence type="ECO:0000256" key="1">
    <source>
        <dbReference type="SAM" id="MobiDB-lite"/>
    </source>
</evidence>
<dbReference type="OrthoDB" id="10006974at2"/>
<evidence type="ECO:0000313" key="3">
    <source>
        <dbReference type="EMBL" id="TQF01598.1"/>
    </source>
</evidence>
<name>A0A540VXW0_9ACTN</name>
<keyword evidence="2" id="KW-0472">Membrane</keyword>
<reference evidence="3 4" key="1">
    <citation type="submission" date="2019-06" db="EMBL/GenBank/DDBJ databases">
        <title>Description of Kitasatospora acidophila sp. nov. isolated from pine grove soil, and reclassification of Streptomyces novaecaesareae to Kitasatospora novaeceasareae comb. nov.</title>
        <authorList>
            <person name="Kim M.J."/>
        </authorList>
    </citation>
    <scope>NUCLEOTIDE SEQUENCE [LARGE SCALE GENOMIC DNA]</scope>
    <source>
        <strain evidence="3 4">MMS16-CNU292</strain>
    </source>
</reference>
<feature type="region of interest" description="Disordered" evidence="1">
    <location>
        <begin position="145"/>
        <end position="168"/>
    </location>
</feature>